<protein>
    <submittedName>
        <fullName evidence="9">Leucine rich repeat C-terminal domain</fullName>
    </submittedName>
</protein>
<dbReference type="SMART" id="SM00082">
    <property type="entry name" value="LRRCT"/>
    <property type="match status" value="1"/>
</dbReference>
<keyword evidence="3" id="KW-0677">Repeat</keyword>
<evidence type="ECO:0000259" key="8">
    <source>
        <dbReference type="PROSITE" id="PS50835"/>
    </source>
</evidence>
<feature type="region of interest" description="Disordered" evidence="6">
    <location>
        <begin position="307"/>
        <end position="339"/>
    </location>
</feature>
<dbReference type="SUPFAM" id="SSF52058">
    <property type="entry name" value="L domain-like"/>
    <property type="match status" value="1"/>
</dbReference>
<keyword evidence="4" id="KW-1015">Disulfide bond</keyword>
<keyword evidence="10" id="KW-1185">Reference proteome</keyword>
<dbReference type="PANTHER" id="PTHR45842">
    <property type="entry name" value="SYNAPTIC ADHESION-LIKE MOLECULE SALM"/>
    <property type="match status" value="1"/>
</dbReference>
<comment type="caution">
    <text evidence="9">The sequence shown here is derived from an EMBL/GenBank/DDBJ whole genome shotgun (WGS) entry which is preliminary data.</text>
</comment>
<evidence type="ECO:0000256" key="1">
    <source>
        <dbReference type="ARBA" id="ARBA00022614"/>
    </source>
</evidence>
<feature type="transmembrane region" description="Helical" evidence="7">
    <location>
        <begin position="435"/>
        <end position="458"/>
    </location>
</feature>
<accession>A0ABQ8J7W8</accession>
<proteinExistence type="predicted"/>
<dbReference type="SUPFAM" id="SSF48726">
    <property type="entry name" value="Immunoglobulin"/>
    <property type="match status" value="1"/>
</dbReference>
<dbReference type="Proteomes" id="UP000887458">
    <property type="component" value="Unassembled WGS sequence"/>
</dbReference>
<gene>
    <name evidence="9" type="primary">kek1</name>
    <name evidence="9" type="ORF">DERP_004020</name>
</gene>
<sequence length="767" mass="86025">MISIIDQLTLKQKNNNQNCNIICQCKWKSGKETANCDHRSLQTIPTGLSSTIQVIDLNGNMLNKLPAMIFVKRGLLNLQRIYMANCHLVEISAESFIKLSNLIELDLSNNSLTTIPSRSLAECHGLRRLSLSGNRISNVKSRSFLPLTNLNWLDLSNNVIYHLDMDAFIGLRSLQVLKLQSNHLQTIPSSQSFVQFLSIRISLDLYDNQWRCDCHLKPFRDWIITNQIPMTIKPVCYMPTRLQGQTWDTISTDDFSCPPTINTVNTHYYKHIGNNVTIPCSVSGFPLPQIYWLFESTGMGQTTIESIKDSDIDEDDDDDNDDDGNNNGNKSTLINNDNEYDDVDRLQYNQQHDHNHNHHRQLLPSSRYSIVQEREQMGIVISKLTVHSLQPIDTQRITCYARNVGGSIMKNFTLIVSTQEPFSSSRSMDLLVSEFMLIVVAICILLMLLMLFLFVVIFRRKSNSSAIINNNNNNNHSGGPTNHVTDSSQAPEPNRLQLNDDDYRMIKPSMINGNGNGDVLSNNILMNGSIIGDEKSIFLDHNNHHHHQPTFLQPYHHHHHPHNDNETTTPANILMVNTIDMLAAAAALSNGNTILSADPSISTDLSSQSTTATSMNGNVVNIHPHHQQQNSTDSSVNSQQQSYFPFDTTITSSSSPQPSTIQQLPPSFSSHQPDILVSSNAYYLAPSRSLSSSTAMMTTTSTTTTTTATATQFPLLNSGPLFHMANSNDNNNHIIYGTTQLFSFIYIAIQSIILQNITSPQYENNEF</sequence>
<reference evidence="9 10" key="1">
    <citation type="journal article" date="2018" name="J. Allergy Clin. Immunol.">
        <title>High-quality assembly of Dermatophagoides pteronyssinus genome and transcriptome reveals a wide range of novel allergens.</title>
        <authorList>
            <person name="Liu X.Y."/>
            <person name="Yang K.Y."/>
            <person name="Wang M.Q."/>
            <person name="Kwok J.S."/>
            <person name="Zeng X."/>
            <person name="Yang Z."/>
            <person name="Xiao X.J."/>
            <person name="Lau C.P."/>
            <person name="Li Y."/>
            <person name="Huang Z.M."/>
            <person name="Ba J.G."/>
            <person name="Yim A.K."/>
            <person name="Ouyang C.Y."/>
            <person name="Ngai S.M."/>
            <person name="Chan T.F."/>
            <person name="Leung E.L."/>
            <person name="Liu L."/>
            <person name="Liu Z.G."/>
            <person name="Tsui S.K."/>
        </authorList>
    </citation>
    <scope>NUCLEOTIDE SEQUENCE [LARGE SCALE GENOMIC DNA]</scope>
    <source>
        <strain evidence="9">Derp</strain>
    </source>
</reference>
<feature type="domain" description="Ig-like" evidence="8">
    <location>
        <begin position="259"/>
        <end position="417"/>
    </location>
</feature>
<feature type="compositionally biased region" description="Acidic residues" evidence="6">
    <location>
        <begin position="311"/>
        <end position="324"/>
    </location>
</feature>
<feature type="compositionally biased region" description="Polar residues" evidence="6">
    <location>
        <begin position="476"/>
        <end position="491"/>
    </location>
</feature>
<evidence type="ECO:0000256" key="4">
    <source>
        <dbReference type="ARBA" id="ARBA00023157"/>
    </source>
</evidence>
<dbReference type="InterPro" id="IPR003599">
    <property type="entry name" value="Ig_sub"/>
</dbReference>
<evidence type="ECO:0000256" key="3">
    <source>
        <dbReference type="ARBA" id="ARBA00022737"/>
    </source>
</evidence>
<dbReference type="InterPro" id="IPR013783">
    <property type="entry name" value="Ig-like_fold"/>
</dbReference>
<keyword evidence="7" id="KW-1133">Transmembrane helix</keyword>
<dbReference type="InterPro" id="IPR007110">
    <property type="entry name" value="Ig-like_dom"/>
</dbReference>
<feature type="region of interest" description="Disordered" evidence="6">
    <location>
        <begin position="646"/>
        <end position="668"/>
    </location>
</feature>
<dbReference type="SMART" id="SM00409">
    <property type="entry name" value="IG"/>
    <property type="match status" value="1"/>
</dbReference>
<organism evidence="9 10">
    <name type="scientific">Dermatophagoides pteronyssinus</name>
    <name type="common">European house dust mite</name>
    <dbReference type="NCBI Taxonomy" id="6956"/>
    <lineage>
        <taxon>Eukaryota</taxon>
        <taxon>Metazoa</taxon>
        <taxon>Ecdysozoa</taxon>
        <taxon>Arthropoda</taxon>
        <taxon>Chelicerata</taxon>
        <taxon>Arachnida</taxon>
        <taxon>Acari</taxon>
        <taxon>Acariformes</taxon>
        <taxon>Sarcoptiformes</taxon>
        <taxon>Astigmata</taxon>
        <taxon>Psoroptidia</taxon>
        <taxon>Analgoidea</taxon>
        <taxon>Pyroglyphidae</taxon>
        <taxon>Dermatophagoidinae</taxon>
        <taxon>Dermatophagoides</taxon>
    </lineage>
</organism>
<evidence type="ECO:0000256" key="7">
    <source>
        <dbReference type="SAM" id="Phobius"/>
    </source>
</evidence>
<dbReference type="InterPro" id="IPR050467">
    <property type="entry name" value="LRFN"/>
</dbReference>
<reference evidence="9 10" key="2">
    <citation type="journal article" date="2022" name="Mol. Biol. Evol.">
        <title>Comparative Genomics Reveals Insights into the Divergent Evolution of Astigmatic Mites and Household Pest Adaptations.</title>
        <authorList>
            <person name="Xiong Q."/>
            <person name="Wan A.T."/>
            <person name="Liu X."/>
            <person name="Fung C.S."/>
            <person name="Xiao X."/>
            <person name="Malainual N."/>
            <person name="Hou J."/>
            <person name="Wang L."/>
            <person name="Wang M."/>
            <person name="Yang K.Y."/>
            <person name="Cui Y."/>
            <person name="Leung E.L."/>
            <person name="Nong W."/>
            <person name="Shin S.K."/>
            <person name="Au S.W."/>
            <person name="Jeong K.Y."/>
            <person name="Chew F.T."/>
            <person name="Hui J.H."/>
            <person name="Leung T.F."/>
            <person name="Tungtrongchitr A."/>
            <person name="Zhong N."/>
            <person name="Liu Z."/>
            <person name="Tsui S.K."/>
        </authorList>
    </citation>
    <scope>NUCLEOTIDE SEQUENCE [LARGE SCALE GENOMIC DNA]</scope>
    <source>
        <strain evidence="9">Derp</strain>
    </source>
</reference>
<dbReference type="PROSITE" id="PS50835">
    <property type="entry name" value="IG_LIKE"/>
    <property type="match status" value="1"/>
</dbReference>
<dbReference type="InterPro" id="IPR032675">
    <property type="entry name" value="LRR_dom_sf"/>
</dbReference>
<evidence type="ECO:0000256" key="5">
    <source>
        <dbReference type="ARBA" id="ARBA00023180"/>
    </source>
</evidence>
<keyword evidence="2" id="KW-0732">Signal</keyword>
<dbReference type="PRINTS" id="PR00019">
    <property type="entry name" value="LEURICHRPT"/>
</dbReference>
<dbReference type="InterPro" id="IPR003591">
    <property type="entry name" value="Leu-rich_rpt_typical-subtyp"/>
</dbReference>
<dbReference type="InterPro" id="IPR000483">
    <property type="entry name" value="Cys-rich_flank_reg_C"/>
</dbReference>
<evidence type="ECO:0000313" key="10">
    <source>
        <dbReference type="Proteomes" id="UP000887458"/>
    </source>
</evidence>
<keyword evidence="7" id="KW-0812">Transmembrane</keyword>
<evidence type="ECO:0000256" key="6">
    <source>
        <dbReference type="SAM" id="MobiDB-lite"/>
    </source>
</evidence>
<keyword evidence="7" id="KW-0472">Membrane</keyword>
<name>A0ABQ8J7W8_DERPT</name>
<keyword evidence="5" id="KW-0325">Glycoprotein</keyword>
<dbReference type="CDD" id="cd00096">
    <property type="entry name" value="Ig"/>
    <property type="match status" value="1"/>
</dbReference>
<dbReference type="SMART" id="SM00369">
    <property type="entry name" value="LRR_TYP"/>
    <property type="match status" value="6"/>
</dbReference>
<dbReference type="Gene3D" id="3.80.10.10">
    <property type="entry name" value="Ribonuclease Inhibitor"/>
    <property type="match status" value="2"/>
</dbReference>
<evidence type="ECO:0000313" key="9">
    <source>
        <dbReference type="EMBL" id="KAH9418694.1"/>
    </source>
</evidence>
<evidence type="ECO:0000256" key="2">
    <source>
        <dbReference type="ARBA" id="ARBA00022729"/>
    </source>
</evidence>
<dbReference type="Pfam" id="PF13855">
    <property type="entry name" value="LRR_8"/>
    <property type="match status" value="1"/>
</dbReference>
<feature type="compositionally biased region" description="Low complexity" evidence="6">
    <location>
        <begin position="648"/>
        <end position="667"/>
    </location>
</feature>
<dbReference type="PANTHER" id="PTHR45842:SF12">
    <property type="entry name" value="KEKKON 5, ISOFORM A"/>
    <property type="match status" value="1"/>
</dbReference>
<dbReference type="Pfam" id="PF00560">
    <property type="entry name" value="LRR_1"/>
    <property type="match status" value="1"/>
</dbReference>
<dbReference type="InterPro" id="IPR001611">
    <property type="entry name" value="Leu-rich_rpt"/>
</dbReference>
<dbReference type="EMBL" id="NJHN03000062">
    <property type="protein sequence ID" value="KAH9418694.1"/>
    <property type="molecule type" value="Genomic_DNA"/>
</dbReference>
<feature type="region of interest" description="Disordered" evidence="6">
    <location>
        <begin position="469"/>
        <end position="496"/>
    </location>
</feature>
<keyword evidence="1" id="KW-0433">Leucine-rich repeat</keyword>
<dbReference type="Gene3D" id="2.60.40.10">
    <property type="entry name" value="Immunoglobulins"/>
    <property type="match status" value="1"/>
</dbReference>
<dbReference type="InterPro" id="IPR036179">
    <property type="entry name" value="Ig-like_dom_sf"/>
</dbReference>
<dbReference type="PROSITE" id="PS51450">
    <property type="entry name" value="LRR"/>
    <property type="match status" value="4"/>
</dbReference>